<evidence type="ECO:0000313" key="2">
    <source>
        <dbReference type="EMBL" id="QLG27079.1"/>
    </source>
</evidence>
<keyword evidence="1" id="KW-0812">Transmembrane</keyword>
<protein>
    <submittedName>
        <fullName evidence="2">Uncharacterized protein</fullName>
    </submittedName>
</protein>
<evidence type="ECO:0000256" key="1">
    <source>
        <dbReference type="SAM" id="Phobius"/>
    </source>
</evidence>
<dbReference type="KEGG" id="halg:HUG10_05760"/>
<dbReference type="EMBL" id="CP058529">
    <property type="protein sequence ID" value="QLG27079.1"/>
    <property type="molecule type" value="Genomic_DNA"/>
</dbReference>
<gene>
    <name evidence="2" type="ORF">HUG10_05760</name>
</gene>
<keyword evidence="1" id="KW-0472">Membrane</keyword>
<feature type="transmembrane region" description="Helical" evidence="1">
    <location>
        <begin position="20"/>
        <end position="39"/>
    </location>
</feature>
<dbReference type="RefSeq" id="WP_179168654.1">
    <property type="nucleotide sequence ID" value="NZ_CP058529.1"/>
</dbReference>
<keyword evidence="3" id="KW-1185">Reference proteome</keyword>
<reference evidence="2 3" key="1">
    <citation type="submission" date="2020-07" db="EMBL/GenBank/DDBJ databases">
        <title>Gai3-2, isolated from salt lake.</title>
        <authorList>
            <person name="Cui H."/>
            <person name="Shi X."/>
        </authorList>
    </citation>
    <scope>NUCLEOTIDE SEQUENCE [LARGE SCALE GENOMIC DNA]</scope>
    <source>
        <strain evidence="2 3">Gai3-2</strain>
    </source>
</reference>
<organism evidence="2 3">
    <name type="scientific">Halorarum halophilum</name>
    <dbReference type="NCBI Taxonomy" id="2743090"/>
    <lineage>
        <taxon>Archaea</taxon>
        <taxon>Methanobacteriati</taxon>
        <taxon>Methanobacteriota</taxon>
        <taxon>Stenosarchaea group</taxon>
        <taxon>Halobacteria</taxon>
        <taxon>Halobacteriales</taxon>
        <taxon>Haloferacaceae</taxon>
        <taxon>Halorarum</taxon>
    </lineage>
</organism>
<proteinExistence type="predicted"/>
<feature type="transmembrane region" description="Helical" evidence="1">
    <location>
        <begin position="46"/>
        <end position="67"/>
    </location>
</feature>
<dbReference type="AlphaFoldDB" id="A0A7D5K6V8"/>
<feature type="transmembrane region" description="Helical" evidence="1">
    <location>
        <begin position="115"/>
        <end position="141"/>
    </location>
</feature>
<dbReference type="Proteomes" id="UP000509750">
    <property type="component" value="Chromosome"/>
</dbReference>
<evidence type="ECO:0000313" key="3">
    <source>
        <dbReference type="Proteomes" id="UP000509750"/>
    </source>
</evidence>
<keyword evidence="1" id="KW-1133">Transmembrane helix</keyword>
<name>A0A7D5K6V8_9EURY</name>
<dbReference type="GeneID" id="56028319"/>
<accession>A0A7D5K6V8</accession>
<sequence length="149" mass="15382">MYSTITRFSGLLLGSNKKTVGAAVLVALGGALVTSRPLVARDPPLFVIVLALFFAAAVFTSSLGGGLPESLALLLGPALGFYSYNCSASWGGEEYILPFPELLSTCPVANVPPPALGVVATISAGIAIPLGVASLVIGRLVRDRRRVDR</sequence>